<sequence>MSSIRSSNTILAGRLPGILTVLAFVVALVAPMQPAGAGPISGTYTLSPANIDTGFTVRVLGGRSVKGAFKKVSGKMILDQNRPEKSRVNVTIDLSSVQTNNDKVTGFLKSSAMFNVAKYPVASFQSTRIRITGKNSAEVEGVLSLRGKTKRTKLEVTITGTKGNGRVGFEVSGGFFRSFYGMEAGLPIYADKVNLKIKGTGRRG</sequence>
<keyword evidence="3" id="KW-1185">Reference proteome</keyword>
<dbReference type="Proteomes" id="UP000049983">
    <property type="component" value="Unassembled WGS sequence"/>
</dbReference>
<dbReference type="PANTHER" id="PTHR34406:SF1">
    <property type="entry name" value="PROTEIN YCEI"/>
    <property type="match status" value="1"/>
</dbReference>
<protein>
    <recommendedName>
        <fullName evidence="1">Lipid/polyisoprenoid-binding YceI-like domain-containing protein</fullName>
    </recommendedName>
</protein>
<reference evidence="3" key="1">
    <citation type="submission" date="2015-07" db="EMBL/GenBank/DDBJ databases">
        <authorList>
            <person name="Rodrigo-Torres Lidia"/>
            <person name="Arahal R.David."/>
        </authorList>
    </citation>
    <scope>NUCLEOTIDE SEQUENCE [LARGE SCALE GENOMIC DNA]</scope>
    <source>
        <strain evidence="3">CECT 5096</strain>
    </source>
</reference>
<dbReference type="SUPFAM" id="SSF101874">
    <property type="entry name" value="YceI-like"/>
    <property type="match status" value="1"/>
</dbReference>
<name>A0A0M6ZPQ0_9HYPH</name>
<accession>A0A0M6ZPQ0</accession>
<dbReference type="RefSeq" id="WP_055116882.1">
    <property type="nucleotide sequence ID" value="NZ_CXWA01000003.1"/>
</dbReference>
<dbReference type="STRING" id="311410.LA5095_02935"/>
<dbReference type="OrthoDB" id="9811006at2"/>
<dbReference type="GeneID" id="97667770"/>
<dbReference type="InterPro" id="IPR036761">
    <property type="entry name" value="TTHA0802/YceI-like_sf"/>
</dbReference>
<dbReference type="Pfam" id="PF04264">
    <property type="entry name" value="YceI"/>
    <property type="match status" value="1"/>
</dbReference>
<organism evidence="2 3">
    <name type="scientific">Roseibium album</name>
    <dbReference type="NCBI Taxonomy" id="311410"/>
    <lineage>
        <taxon>Bacteria</taxon>
        <taxon>Pseudomonadati</taxon>
        <taxon>Pseudomonadota</taxon>
        <taxon>Alphaproteobacteria</taxon>
        <taxon>Hyphomicrobiales</taxon>
        <taxon>Stappiaceae</taxon>
        <taxon>Roseibium</taxon>
    </lineage>
</organism>
<dbReference type="SMART" id="SM00867">
    <property type="entry name" value="YceI"/>
    <property type="match status" value="1"/>
</dbReference>
<dbReference type="AlphaFoldDB" id="A0A0M6ZPQ0"/>
<proteinExistence type="predicted"/>
<dbReference type="PANTHER" id="PTHR34406">
    <property type="entry name" value="PROTEIN YCEI"/>
    <property type="match status" value="1"/>
</dbReference>
<evidence type="ECO:0000313" key="2">
    <source>
        <dbReference type="EMBL" id="CTQ64222.1"/>
    </source>
</evidence>
<feature type="domain" description="Lipid/polyisoprenoid-binding YceI-like" evidence="1">
    <location>
        <begin position="43"/>
        <end position="202"/>
    </location>
</feature>
<dbReference type="EMBL" id="CXWC01000001">
    <property type="protein sequence ID" value="CTQ64222.1"/>
    <property type="molecule type" value="Genomic_DNA"/>
</dbReference>
<dbReference type="Gene3D" id="2.40.128.110">
    <property type="entry name" value="Lipid/polyisoprenoid-binding, YceI-like"/>
    <property type="match status" value="1"/>
</dbReference>
<dbReference type="InterPro" id="IPR007372">
    <property type="entry name" value="Lipid/polyisoprenoid-bd_YceI"/>
</dbReference>
<gene>
    <name evidence="2" type="ORF">LA5096_00304</name>
</gene>
<evidence type="ECO:0000313" key="3">
    <source>
        <dbReference type="Proteomes" id="UP000049983"/>
    </source>
</evidence>
<evidence type="ECO:0000259" key="1">
    <source>
        <dbReference type="SMART" id="SM00867"/>
    </source>
</evidence>